<dbReference type="AlphaFoldDB" id="K0SGR3"/>
<evidence type="ECO:0000313" key="2">
    <source>
        <dbReference type="EMBL" id="EJK60166.1"/>
    </source>
</evidence>
<dbReference type="Proteomes" id="UP000266841">
    <property type="component" value="Unassembled WGS sequence"/>
</dbReference>
<feature type="compositionally biased region" description="Low complexity" evidence="1">
    <location>
        <begin position="241"/>
        <end position="252"/>
    </location>
</feature>
<evidence type="ECO:0000313" key="3">
    <source>
        <dbReference type="Proteomes" id="UP000266841"/>
    </source>
</evidence>
<organism evidence="2 3">
    <name type="scientific">Thalassiosira oceanica</name>
    <name type="common">Marine diatom</name>
    <dbReference type="NCBI Taxonomy" id="159749"/>
    <lineage>
        <taxon>Eukaryota</taxon>
        <taxon>Sar</taxon>
        <taxon>Stramenopiles</taxon>
        <taxon>Ochrophyta</taxon>
        <taxon>Bacillariophyta</taxon>
        <taxon>Coscinodiscophyceae</taxon>
        <taxon>Thalassiosirophycidae</taxon>
        <taxon>Thalassiosirales</taxon>
        <taxon>Thalassiosiraceae</taxon>
        <taxon>Thalassiosira</taxon>
    </lineage>
</organism>
<protein>
    <submittedName>
        <fullName evidence="2">Uncharacterized protein</fullName>
    </submittedName>
</protein>
<feature type="non-terminal residue" evidence="2">
    <location>
        <position position="1"/>
    </location>
</feature>
<dbReference type="EMBL" id="AGNL01021436">
    <property type="protein sequence ID" value="EJK60166.1"/>
    <property type="molecule type" value="Genomic_DNA"/>
</dbReference>
<reference evidence="2 3" key="1">
    <citation type="journal article" date="2012" name="Genome Biol.">
        <title>Genome and low-iron response of an oceanic diatom adapted to chronic iron limitation.</title>
        <authorList>
            <person name="Lommer M."/>
            <person name="Specht M."/>
            <person name="Roy A.S."/>
            <person name="Kraemer L."/>
            <person name="Andreson R."/>
            <person name="Gutowska M.A."/>
            <person name="Wolf J."/>
            <person name="Bergner S.V."/>
            <person name="Schilhabel M.B."/>
            <person name="Klostermeier U.C."/>
            <person name="Beiko R.G."/>
            <person name="Rosenstiel P."/>
            <person name="Hippler M."/>
            <person name="Laroche J."/>
        </authorList>
    </citation>
    <scope>NUCLEOTIDE SEQUENCE [LARGE SCALE GENOMIC DNA]</scope>
    <source>
        <strain evidence="2 3">CCMP1005</strain>
    </source>
</reference>
<feature type="region of interest" description="Disordered" evidence="1">
    <location>
        <begin position="221"/>
        <end position="267"/>
    </location>
</feature>
<gene>
    <name evidence="2" type="ORF">THAOC_19532</name>
</gene>
<keyword evidence="3" id="KW-1185">Reference proteome</keyword>
<name>K0SGR3_THAOC</name>
<evidence type="ECO:0000256" key="1">
    <source>
        <dbReference type="SAM" id="MobiDB-lite"/>
    </source>
</evidence>
<sequence>RGRHAGQDAHLDEAAPSRRVLVEARVRPPGPVHGGPERPLRHVVGRRDEPPVLEPAREVPDEEPRAGRSVGYDDAPDAEVPPRVFRRPAEPPLAPLPDRVRHLPLDVGVEAPLPLALGDDVPDGEPPRRQRLELLGVADHVFVAQMTVEVGVRLARLGADGGRAAEAEGVPGDVPEGVERVAVHLAPGEALDRRVRPEDEGVDRRAAAKLLGFAAVGRRGGEGRGVGVPPRAAARRRRDVAPPGGLQAEAAGPPGPGRRGGRSRRAGCRPLLLLGRRRLRLRVCLPPGSPGSPRGGRVGLLGGAADLGGEVPRGRPSAAAAAHL</sequence>
<feature type="compositionally biased region" description="Basic and acidic residues" evidence="1">
    <location>
        <begin position="1"/>
        <end position="26"/>
    </location>
</feature>
<comment type="caution">
    <text evidence="2">The sequence shown here is derived from an EMBL/GenBank/DDBJ whole genome shotgun (WGS) entry which is preliminary data.</text>
</comment>
<feature type="region of interest" description="Disordered" evidence="1">
    <location>
        <begin position="1"/>
        <end position="99"/>
    </location>
</feature>
<proteinExistence type="predicted"/>
<feature type="compositionally biased region" description="Basic and acidic residues" evidence="1">
    <location>
        <begin position="35"/>
        <end position="66"/>
    </location>
</feature>
<accession>K0SGR3</accession>